<keyword evidence="3" id="KW-1185">Reference proteome</keyword>
<evidence type="ECO:0000313" key="3">
    <source>
        <dbReference type="Proteomes" id="UP001465976"/>
    </source>
</evidence>
<comment type="caution">
    <text evidence="2">The sequence shown here is derived from an EMBL/GenBank/DDBJ whole genome shotgun (WGS) entry which is preliminary data.</text>
</comment>
<evidence type="ECO:0000313" key="2">
    <source>
        <dbReference type="EMBL" id="KAL0562705.1"/>
    </source>
</evidence>
<reference evidence="2 3" key="1">
    <citation type="submission" date="2024-02" db="EMBL/GenBank/DDBJ databases">
        <title>A draft genome for the cacao thread blight pathogen Marasmius crinis-equi.</title>
        <authorList>
            <person name="Cohen S.P."/>
            <person name="Baruah I.K."/>
            <person name="Amoako-Attah I."/>
            <person name="Bukari Y."/>
            <person name="Meinhardt L.W."/>
            <person name="Bailey B.A."/>
        </authorList>
    </citation>
    <scope>NUCLEOTIDE SEQUENCE [LARGE SCALE GENOMIC DNA]</scope>
    <source>
        <strain evidence="2 3">GH-76</strain>
    </source>
</reference>
<feature type="non-terminal residue" evidence="2">
    <location>
        <position position="1"/>
    </location>
</feature>
<accession>A0ABR3EIL9</accession>
<proteinExistence type="predicted"/>
<feature type="compositionally biased region" description="Basic residues" evidence="1">
    <location>
        <begin position="79"/>
        <end position="88"/>
    </location>
</feature>
<feature type="compositionally biased region" description="Basic and acidic residues" evidence="1">
    <location>
        <begin position="42"/>
        <end position="52"/>
    </location>
</feature>
<dbReference type="EMBL" id="JBAHYK010004732">
    <property type="protein sequence ID" value="KAL0562705.1"/>
    <property type="molecule type" value="Genomic_DNA"/>
</dbReference>
<sequence length="182" mass="20071">SLIAPPEEFEELRTQFYGSNVSSTHRQILAPSARSAQQQNREAVRVKQEQRLRVAVKTGTKPTKRHHSPALSTPSPPPKVKRQRHRRCSSSSSPHCRNPRRRGSSSSLPSPRTWFHNVKPKHAPASKIKQEPTDCSLLTTGSHHRQSSNSSNNTILSLGICTGYPAGFLAAPYPATPPGYPV</sequence>
<gene>
    <name evidence="2" type="ORF">V5O48_019376</name>
</gene>
<protein>
    <submittedName>
        <fullName evidence="2">Uncharacterized protein</fullName>
    </submittedName>
</protein>
<name>A0ABR3EIL9_9AGAR</name>
<evidence type="ECO:0000256" key="1">
    <source>
        <dbReference type="SAM" id="MobiDB-lite"/>
    </source>
</evidence>
<feature type="region of interest" description="Disordered" evidence="1">
    <location>
        <begin position="30"/>
        <end position="128"/>
    </location>
</feature>
<feature type="non-terminal residue" evidence="2">
    <location>
        <position position="182"/>
    </location>
</feature>
<organism evidence="2 3">
    <name type="scientific">Marasmius crinis-equi</name>
    <dbReference type="NCBI Taxonomy" id="585013"/>
    <lineage>
        <taxon>Eukaryota</taxon>
        <taxon>Fungi</taxon>
        <taxon>Dikarya</taxon>
        <taxon>Basidiomycota</taxon>
        <taxon>Agaricomycotina</taxon>
        <taxon>Agaricomycetes</taxon>
        <taxon>Agaricomycetidae</taxon>
        <taxon>Agaricales</taxon>
        <taxon>Marasmiineae</taxon>
        <taxon>Marasmiaceae</taxon>
        <taxon>Marasmius</taxon>
    </lineage>
</organism>
<dbReference type="Proteomes" id="UP001465976">
    <property type="component" value="Unassembled WGS sequence"/>
</dbReference>